<keyword evidence="7" id="KW-1185">Reference proteome</keyword>
<dbReference type="Pfam" id="PF26054">
    <property type="entry name" value="PHD_G2E3"/>
    <property type="match status" value="1"/>
</dbReference>
<dbReference type="GeneTree" id="ENSGT00950000182865"/>
<dbReference type="Proteomes" id="UP000694412">
    <property type="component" value="Chromosome Z"/>
</dbReference>
<dbReference type="InterPro" id="IPR001841">
    <property type="entry name" value="Znf_RING"/>
</dbReference>
<dbReference type="PROSITE" id="PS50089">
    <property type="entry name" value="ZF_RING_2"/>
    <property type="match status" value="1"/>
</dbReference>
<dbReference type="GO" id="GO:0008270">
    <property type="term" value="F:zinc ion binding"/>
    <property type="evidence" value="ECO:0007669"/>
    <property type="project" value="UniProtKB-KW"/>
</dbReference>
<evidence type="ECO:0000313" key="6">
    <source>
        <dbReference type="Ensembl" id="ENSCJPP00005001572.1"/>
    </source>
</evidence>
<dbReference type="InterPro" id="IPR011011">
    <property type="entry name" value="Znf_FYVE_PHD"/>
</dbReference>
<sequence length="292" mass="32178">RCSRLLSPSSAVCVLCRRTQVNPDICGETFTSGGLCAHQFCLVSSLKYCFVCDERGATISCAETSCERSFHLPCAEDGECVTQYFGQHRSFCWEHRPGQAAEAAPSHNNICVICLEPVGDSTSYHTMMCPDCKQAWFHRGCIRKHALHAATMRFFCPVCGGRAQFRSKMTMLGIQIPVRRPSWWDDEEYQLLRERHRWCDARMCIYIGGRERLLLCSSCGSEGTHRYCTFWATNGNSWECNTCAGAGTGKRQRAACRGAGARQGLAAGARGGLALAMRDGSLFCPGAACSSC</sequence>
<dbReference type="InterPro" id="IPR013083">
    <property type="entry name" value="Znf_RING/FYVE/PHD"/>
</dbReference>
<name>A0A8C2Y5A8_COTJA</name>
<organism evidence="6 7">
    <name type="scientific">Coturnix japonica</name>
    <name type="common">Japanese quail</name>
    <name type="synonym">Coturnix coturnix japonica</name>
    <dbReference type="NCBI Taxonomy" id="93934"/>
    <lineage>
        <taxon>Eukaryota</taxon>
        <taxon>Metazoa</taxon>
        <taxon>Chordata</taxon>
        <taxon>Craniata</taxon>
        <taxon>Vertebrata</taxon>
        <taxon>Euteleostomi</taxon>
        <taxon>Archelosauria</taxon>
        <taxon>Archosauria</taxon>
        <taxon>Dinosauria</taxon>
        <taxon>Saurischia</taxon>
        <taxon>Theropoda</taxon>
        <taxon>Coelurosauria</taxon>
        <taxon>Aves</taxon>
        <taxon>Neognathae</taxon>
        <taxon>Galloanserae</taxon>
        <taxon>Galliformes</taxon>
        <taxon>Phasianidae</taxon>
        <taxon>Perdicinae</taxon>
        <taxon>Coturnix</taxon>
    </lineage>
</organism>
<dbReference type="InterPro" id="IPR059102">
    <property type="entry name" value="PHD_PHF7/G2E3-like"/>
</dbReference>
<evidence type="ECO:0000256" key="3">
    <source>
        <dbReference type="ARBA" id="ARBA00022833"/>
    </source>
</evidence>
<evidence type="ECO:0000313" key="7">
    <source>
        <dbReference type="Proteomes" id="UP000694412"/>
    </source>
</evidence>
<evidence type="ECO:0000256" key="4">
    <source>
        <dbReference type="PROSITE-ProRule" id="PRU00175"/>
    </source>
</evidence>
<feature type="domain" description="RING-type" evidence="5">
    <location>
        <begin position="111"/>
        <end position="159"/>
    </location>
</feature>
<dbReference type="GO" id="GO:0005634">
    <property type="term" value="C:nucleus"/>
    <property type="evidence" value="ECO:0007669"/>
    <property type="project" value="TreeGrafter"/>
</dbReference>
<keyword evidence="3" id="KW-0862">Zinc</keyword>
<dbReference type="Ensembl" id="ENSCJPT00005002604.1">
    <property type="protein sequence ID" value="ENSCJPP00005001572.1"/>
    <property type="gene ID" value="ENSCJPG00005001581.1"/>
</dbReference>
<evidence type="ECO:0000256" key="2">
    <source>
        <dbReference type="ARBA" id="ARBA00022771"/>
    </source>
</evidence>
<proteinExistence type="predicted"/>
<dbReference type="Pfam" id="PF13771">
    <property type="entry name" value="zf-HC5HC2H"/>
    <property type="match status" value="1"/>
</dbReference>
<evidence type="ECO:0000256" key="1">
    <source>
        <dbReference type="ARBA" id="ARBA00022723"/>
    </source>
</evidence>
<dbReference type="PANTHER" id="PTHR12420:SF47">
    <property type="entry name" value="PHD FINGER PROTEIN 7"/>
    <property type="match status" value="1"/>
</dbReference>
<keyword evidence="2 4" id="KW-0863">Zinc-finger</keyword>
<protein>
    <recommendedName>
        <fullName evidence="5">RING-type domain-containing protein</fullName>
    </recommendedName>
</protein>
<dbReference type="SMART" id="SM00249">
    <property type="entry name" value="PHD"/>
    <property type="match status" value="3"/>
</dbReference>
<dbReference type="Gene3D" id="3.30.40.10">
    <property type="entry name" value="Zinc/RING finger domain, C3HC4 (zinc finger)"/>
    <property type="match status" value="3"/>
</dbReference>
<dbReference type="SUPFAM" id="SSF57903">
    <property type="entry name" value="FYVE/PHD zinc finger"/>
    <property type="match status" value="2"/>
</dbReference>
<accession>A0A8C2Y5A8</accession>
<evidence type="ECO:0000259" key="5">
    <source>
        <dbReference type="PROSITE" id="PS50089"/>
    </source>
</evidence>
<reference evidence="6" key="1">
    <citation type="submission" date="2015-11" db="EMBL/GenBank/DDBJ databases">
        <authorList>
            <consortium name="International Coturnix japonica Genome Analysis Consortium"/>
            <person name="Warren W."/>
            <person name="Burt D.W."/>
            <person name="Antin P.B."/>
            <person name="Lanford R."/>
            <person name="Gros J."/>
            <person name="Wilson R.K."/>
        </authorList>
    </citation>
    <scope>NUCLEOTIDE SEQUENCE [LARGE SCALE GENOMIC DNA]</scope>
</reference>
<reference evidence="6" key="3">
    <citation type="submission" date="2025-09" db="UniProtKB">
        <authorList>
            <consortium name="Ensembl"/>
        </authorList>
    </citation>
    <scope>IDENTIFICATION</scope>
</reference>
<dbReference type="PANTHER" id="PTHR12420">
    <property type="entry name" value="PHD FINGER PROTEIN"/>
    <property type="match status" value="1"/>
</dbReference>
<keyword evidence="1" id="KW-0479">Metal-binding</keyword>
<dbReference type="AlphaFoldDB" id="A0A8C2Y5A8"/>
<dbReference type="InterPro" id="IPR001965">
    <property type="entry name" value="Znf_PHD"/>
</dbReference>
<reference evidence="6" key="2">
    <citation type="submission" date="2025-08" db="UniProtKB">
        <authorList>
            <consortium name="Ensembl"/>
        </authorList>
    </citation>
    <scope>IDENTIFICATION</scope>
</reference>
<dbReference type="SMART" id="SM00184">
    <property type="entry name" value="RING"/>
    <property type="match status" value="2"/>
</dbReference>
<dbReference type="InterPro" id="IPR051188">
    <property type="entry name" value="PHD-type_Zinc_Finger"/>
</dbReference>